<accession>D5VTH6</accession>
<dbReference type="InterPro" id="IPR025658">
    <property type="entry name" value="Cyclophilin_TM1367"/>
</dbReference>
<dbReference type="Proteomes" id="UP000002061">
    <property type="component" value="Chromosome"/>
</dbReference>
<dbReference type="SUPFAM" id="SSF50891">
    <property type="entry name" value="Cyclophilin-like"/>
    <property type="match status" value="1"/>
</dbReference>
<dbReference type="AlphaFoldDB" id="D5VTH6"/>
<dbReference type="OrthoDB" id="31132at2157"/>
<dbReference type="HOGENOM" id="CLU_144084_1_0_2"/>
<dbReference type="Gene3D" id="2.40.100.20">
    <property type="match status" value="1"/>
</dbReference>
<evidence type="ECO:0000259" key="1">
    <source>
        <dbReference type="Pfam" id="PF04126"/>
    </source>
</evidence>
<dbReference type="InterPro" id="IPR029000">
    <property type="entry name" value="Cyclophilin-like_dom_sf"/>
</dbReference>
<feature type="domain" description="Cyclophilin TM1367-like" evidence="1">
    <location>
        <begin position="2"/>
        <end position="125"/>
    </location>
</feature>
<evidence type="ECO:0000313" key="2">
    <source>
        <dbReference type="EMBL" id="ADG13879.1"/>
    </source>
</evidence>
<dbReference type="Pfam" id="PF04126">
    <property type="entry name" value="Cyclophil_like"/>
    <property type="match status" value="1"/>
</dbReference>
<sequence length="130" mass="14955">MKRIKIKFKDFEIEAELYEELAPKTVRKILEGLPIKGIVNRWGDEIYFETEVIVDEEENSKEVVELGDIAYWIPGRAICLFFGKTPISDDKIRPASAVNVIGKIINIEKYIDKLREVKDGEVVEVRSDAQ</sequence>
<dbReference type="eggNOG" id="arCOG04488">
    <property type="taxonomic scope" value="Archaea"/>
</dbReference>
<name>D5VTH6_METIM</name>
<dbReference type="InterPro" id="IPR007256">
    <property type="entry name" value="TM1367-like"/>
</dbReference>
<dbReference type="PIRSF" id="PIRSF006456">
    <property type="entry name" value="UCP006456"/>
    <property type="match status" value="1"/>
</dbReference>
<protein>
    <recommendedName>
        <fullName evidence="1">Cyclophilin TM1367-like domain-containing protein</fullName>
    </recommendedName>
</protein>
<dbReference type="RefSeq" id="WP_013100624.1">
    <property type="nucleotide sequence ID" value="NC_014122.1"/>
</dbReference>
<dbReference type="KEGG" id="mif:Metin_1226"/>
<dbReference type="EMBL" id="CP002009">
    <property type="protein sequence ID" value="ADG13879.1"/>
    <property type="molecule type" value="Genomic_DNA"/>
</dbReference>
<organism evidence="2 3">
    <name type="scientific">Methanocaldococcus infernus (strain DSM 11812 / JCM 15783 / ME)</name>
    <dbReference type="NCBI Taxonomy" id="573063"/>
    <lineage>
        <taxon>Archaea</taxon>
        <taxon>Methanobacteriati</taxon>
        <taxon>Methanobacteriota</taxon>
        <taxon>Methanomada group</taxon>
        <taxon>Methanococci</taxon>
        <taxon>Methanococcales</taxon>
        <taxon>Methanocaldococcaceae</taxon>
        <taxon>Methanocaldococcus</taxon>
    </lineage>
</organism>
<gene>
    <name evidence="2" type="ordered locus">Metin_1226</name>
</gene>
<dbReference type="STRING" id="573063.Metin_1226"/>
<reference evidence="2" key="1">
    <citation type="submission" date="2010-04" db="EMBL/GenBank/DDBJ databases">
        <title>Complete sequence of Methanocaldococcus infernus ME.</title>
        <authorList>
            <consortium name="US DOE Joint Genome Institute"/>
            <person name="Lucas S."/>
            <person name="Copeland A."/>
            <person name="Lapidus A."/>
            <person name="Cheng J.-F."/>
            <person name="Bruce D."/>
            <person name="Goodwin L."/>
            <person name="Pitluck S."/>
            <person name="Munk A.C."/>
            <person name="Detter J.C."/>
            <person name="Han C."/>
            <person name="Tapia R."/>
            <person name="Land M."/>
            <person name="Hauser L."/>
            <person name="Kyrpides N."/>
            <person name="Mikhailova N."/>
            <person name="Sieprawska-Lupa M."/>
            <person name="Whitman W.B."/>
            <person name="Woyke T."/>
        </authorList>
    </citation>
    <scope>NUCLEOTIDE SEQUENCE [LARGE SCALE GENOMIC DNA]</scope>
    <source>
        <strain evidence="2">ME</strain>
    </source>
</reference>
<keyword evidence="3" id="KW-1185">Reference proteome</keyword>
<evidence type="ECO:0000313" key="3">
    <source>
        <dbReference type="Proteomes" id="UP000002061"/>
    </source>
</evidence>
<proteinExistence type="predicted"/>
<dbReference type="GeneID" id="9132245"/>